<protein>
    <submittedName>
        <fullName evidence="1">Stearoyl-acyl-carrier-protein desaturase1</fullName>
    </submittedName>
</protein>
<accession>A0A1D6N324</accession>
<dbReference type="EMBL" id="CM007649">
    <property type="protein sequence ID" value="ONM35098.1"/>
    <property type="molecule type" value="Genomic_DNA"/>
</dbReference>
<reference evidence="1" key="1">
    <citation type="submission" date="2015-12" db="EMBL/GenBank/DDBJ databases">
        <title>Update maize B73 reference genome by single molecule sequencing technologies.</title>
        <authorList>
            <consortium name="Maize Genome Sequencing Project"/>
            <person name="Ware D."/>
        </authorList>
    </citation>
    <scope>NUCLEOTIDE SEQUENCE [LARGE SCALE GENOMIC DNA]</scope>
    <source>
        <tissue evidence="1">Seedling</tissue>
    </source>
</reference>
<dbReference type="AlphaFoldDB" id="A0A1D6N324"/>
<sequence length="35" mass="3916">MYNLWPHELGRGDGSDHAVLCLSLAVCFGMLFQSF</sequence>
<feature type="non-terminal residue" evidence="1">
    <location>
        <position position="35"/>
    </location>
</feature>
<proteinExistence type="predicted"/>
<organism evidence="1">
    <name type="scientific">Zea mays</name>
    <name type="common">Maize</name>
    <dbReference type="NCBI Taxonomy" id="4577"/>
    <lineage>
        <taxon>Eukaryota</taxon>
        <taxon>Viridiplantae</taxon>
        <taxon>Streptophyta</taxon>
        <taxon>Embryophyta</taxon>
        <taxon>Tracheophyta</taxon>
        <taxon>Spermatophyta</taxon>
        <taxon>Magnoliopsida</taxon>
        <taxon>Liliopsida</taxon>
        <taxon>Poales</taxon>
        <taxon>Poaceae</taxon>
        <taxon>PACMAD clade</taxon>
        <taxon>Panicoideae</taxon>
        <taxon>Andropogonodae</taxon>
        <taxon>Andropogoneae</taxon>
        <taxon>Tripsacinae</taxon>
        <taxon>Zea</taxon>
    </lineage>
</organism>
<evidence type="ECO:0000313" key="1">
    <source>
        <dbReference type="EMBL" id="ONM35098.1"/>
    </source>
</evidence>
<name>A0A1D6N324_MAIZE</name>
<gene>
    <name evidence="1" type="ORF">ZEAMMB73_Zm00001d042344</name>
</gene>